<dbReference type="AlphaFoldDB" id="A0A1U7CR96"/>
<name>A0A1U7CR96_9BACT</name>
<evidence type="ECO:0000313" key="1">
    <source>
        <dbReference type="EMBL" id="APW61465.1"/>
    </source>
</evidence>
<reference evidence="2" key="1">
    <citation type="submission" date="2016-12" db="EMBL/GenBank/DDBJ databases">
        <title>Comparative genomics of four Isosphaeraceae planctomycetes: a common pool of plasmids and glycoside hydrolase genes.</title>
        <authorList>
            <person name="Ivanova A."/>
        </authorList>
    </citation>
    <scope>NUCLEOTIDE SEQUENCE [LARGE SCALE GENOMIC DNA]</scope>
    <source>
        <strain evidence="2">PX4</strain>
    </source>
</reference>
<keyword evidence="2" id="KW-1185">Reference proteome</keyword>
<sequence>MRRYRFLLVGLAISCFGGGCGEDQPNTSAAPEEVNADFAKKSADMMKAANTGMDKKNLRPGGQAAPKPAN</sequence>
<dbReference type="PROSITE" id="PS51257">
    <property type="entry name" value="PROKAR_LIPOPROTEIN"/>
    <property type="match status" value="1"/>
</dbReference>
<organism evidence="1 2">
    <name type="scientific">Paludisphaera borealis</name>
    <dbReference type="NCBI Taxonomy" id="1387353"/>
    <lineage>
        <taxon>Bacteria</taxon>
        <taxon>Pseudomonadati</taxon>
        <taxon>Planctomycetota</taxon>
        <taxon>Planctomycetia</taxon>
        <taxon>Isosphaerales</taxon>
        <taxon>Isosphaeraceae</taxon>
        <taxon>Paludisphaera</taxon>
    </lineage>
</organism>
<accession>A0A1U7CR96</accession>
<dbReference type="Proteomes" id="UP000186309">
    <property type="component" value="Chromosome"/>
</dbReference>
<dbReference type="EMBL" id="CP019082">
    <property type="protein sequence ID" value="APW61465.1"/>
    <property type="molecule type" value="Genomic_DNA"/>
</dbReference>
<gene>
    <name evidence="1" type="ORF">BSF38_02979</name>
</gene>
<dbReference type="RefSeq" id="WP_076346835.1">
    <property type="nucleotide sequence ID" value="NZ_CP019082.1"/>
</dbReference>
<protein>
    <submittedName>
        <fullName evidence="1">Uncharacterized protein</fullName>
    </submittedName>
</protein>
<evidence type="ECO:0000313" key="2">
    <source>
        <dbReference type="Proteomes" id="UP000186309"/>
    </source>
</evidence>
<proteinExistence type="predicted"/>
<dbReference type="OrthoDB" id="9941127at2"/>
<dbReference type="STRING" id="1387353.BSF38_02979"/>
<dbReference type="KEGG" id="pbor:BSF38_02979"/>